<dbReference type="RefSeq" id="WP_154438777.1">
    <property type="nucleotide sequence ID" value="NZ_VUNQ01000003.1"/>
</dbReference>
<feature type="transmembrane region" description="Helical" evidence="1">
    <location>
        <begin position="79"/>
        <end position="97"/>
    </location>
</feature>
<reference evidence="2 3" key="1">
    <citation type="submission" date="2019-09" db="EMBL/GenBank/DDBJ databases">
        <title>In-depth cultivation of the pig gut microbiome towards novel bacterial diversity and tailored functional studies.</title>
        <authorList>
            <person name="Wylensek D."/>
            <person name="Hitch T.C.A."/>
            <person name="Clavel T."/>
        </authorList>
    </citation>
    <scope>NUCLEOTIDE SEQUENCE [LARGE SCALE GENOMIC DNA]</scope>
    <source>
        <strain evidence="2 3">WCA3-693-APC-4?</strain>
    </source>
</reference>
<evidence type="ECO:0000256" key="1">
    <source>
        <dbReference type="SAM" id="Phobius"/>
    </source>
</evidence>
<sequence>MNISNDNKRVLKGLGIIFIAVLLNYKLPHKSYSTIEYIIRPIKKGNTTIYLAGLVPLTLIVVATNILSKVEKLKYRNTSIIFIAILVIIMPIMRKGLDITRTTYHFLADDGLYSVELLDARTSLGIADNNAKVDIKLELKDYGKGNKRFRIRIYFPEELKEIVGEEYYESERVHSTYGNRKLRSIDEVIVFKLEEDNLKEKLLNDWKTNGKFEYEFYNEEEAIRITDKDF</sequence>
<keyword evidence="1" id="KW-0812">Transmembrane</keyword>
<evidence type="ECO:0000313" key="3">
    <source>
        <dbReference type="Proteomes" id="UP000469523"/>
    </source>
</evidence>
<dbReference type="Proteomes" id="UP000469523">
    <property type="component" value="Unassembled WGS sequence"/>
</dbReference>
<dbReference type="AlphaFoldDB" id="A0A6N7XX17"/>
<feature type="transmembrane region" description="Helical" evidence="1">
    <location>
        <begin position="9"/>
        <end position="27"/>
    </location>
</feature>
<feature type="transmembrane region" description="Helical" evidence="1">
    <location>
        <begin position="47"/>
        <end position="67"/>
    </location>
</feature>
<name>A0A6N7XX17_9FIRM</name>
<accession>A0A6N7XX17</accession>
<keyword evidence="1" id="KW-0472">Membrane</keyword>
<keyword evidence="1" id="KW-1133">Transmembrane helix</keyword>
<dbReference type="EMBL" id="VUNQ01000003">
    <property type="protein sequence ID" value="MSU00350.1"/>
    <property type="molecule type" value="Genomic_DNA"/>
</dbReference>
<proteinExistence type="predicted"/>
<gene>
    <name evidence="2" type="ORF">FYJ83_02580</name>
</gene>
<comment type="caution">
    <text evidence="2">The sequence shown here is derived from an EMBL/GenBank/DDBJ whole genome shotgun (WGS) entry which is preliminary data.</text>
</comment>
<keyword evidence="3" id="KW-1185">Reference proteome</keyword>
<protein>
    <submittedName>
        <fullName evidence="2">Uncharacterized protein</fullName>
    </submittedName>
</protein>
<evidence type="ECO:0000313" key="2">
    <source>
        <dbReference type="EMBL" id="MSU00350.1"/>
    </source>
</evidence>
<organism evidence="2 3">
    <name type="scientific">Tissierella pigra</name>
    <dbReference type="NCBI Taxonomy" id="2607614"/>
    <lineage>
        <taxon>Bacteria</taxon>
        <taxon>Bacillati</taxon>
        <taxon>Bacillota</taxon>
        <taxon>Tissierellia</taxon>
        <taxon>Tissierellales</taxon>
        <taxon>Tissierellaceae</taxon>
        <taxon>Tissierella</taxon>
    </lineage>
</organism>